<organism evidence="1 2">
    <name type="scientific">Phytophthora fragariae</name>
    <dbReference type="NCBI Taxonomy" id="53985"/>
    <lineage>
        <taxon>Eukaryota</taxon>
        <taxon>Sar</taxon>
        <taxon>Stramenopiles</taxon>
        <taxon>Oomycota</taxon>
        <taxon>Peronosporomycetes</taxon>
        <taxon>Peronosporales</taxon>
        <taxon>Peronosporaceae</taxon>
        <taxon>Phytophthora</taxon>
    </lineage>
</organism>
<accession>A0A6G0Q087</accession>
<evidence type="ECO:0000313" key="2">
    <source>
        <dbReference type="Proteomes" id="UP000486351"/>
    </source>
</evidence>
<proteinExistence type="predicted"/>
<dbReference type="Proteomes" id="UP000486351">
    <property type="component" value="Unassembled WGS sequence"/>
</dbReference>
<protein>
    <submittedName>
        <fullName evidence="1">Uncharacterized protein</fullName>
    </submittedName>
</protein>
<evidence type="ECO:0000313" key="1">
    <source>
        <dbReference type="EMBL" id="KAE9263708.1"/>
    </source>
</evidence>
<gene>
    <name evidence="1" type="ORF">PF008_g32301</name>
</gene>
<dbReference type="AlphaFoldDB" id="A0A6G0Q087"/>
<reference evidence="1 2" key="1">
    <citation type="submission" date="2018-09" db="EMBL/GenBank/DDBJ databases">
        <title>Genomic investigation of the strawberry pathogen Phytophthora fragariae indicates pathogenicity is determined by transcriptional variation in three key races.</title>
        <authorList>
            <person name="Adams T.M."/>
            <person name="Armitage A.D."/>
            <person name="Sobczyk M.K."/>
            <person name="Bates H.J."/>
            <person name="Dunwell J.M."/>
            <person name="Nellist C.F."/>
            <person name="Harrison R.J."/>
        </authorList>
    </citation>
    <scope>NUCLEOTIDE SEQUENCE [LARGE SCALE GENOMIC DNA]</scope>
    <source>
        <strain evidence="1 2">NOV-77</strain>
    </source>
</reference>
<name>A0A6G0Q087_9STRA</name>
<comment type="caution">
    <text evidence="1">The sequence shown here is derived from an EMBL/GenBank/DDBJ whole genome shotgun (WGS) entry which is preliminary data.</text>
</comment>
<dbReference type="EMBL" id="QXFY01008686">
    <property type="protein sequence ID" value="KAE9263708.1"/>
    <property type="molecule type" value="Genomic_DNA"/>
</dbReference>
<sequence>MFVIAEVPSIVTELSASMLNITSGIAVHIMIITTHSIAVTTNSIAVTTNPIAVTTNFVVITTNSIAVTTIAASGERAAHGFVIVTIRVLKPIIKMCNTNGQALEDAMIVGSRITVMSIAEIINWWSPPAELTANRDCQVG</sequence>